<reference evidence="1" key="1">
    <citation type="submission" date="2020-05" db="EMBL/GenBank/DDBJ databases">
        <title>Large-scale comparative analyses of tick genomes elucidate their genetic diversity and vector capacities.</title>
        <authorList>
            <person name="Jia N."/>
            <person name="Wang J."/>
            <person name="Shi W."/>
            <person name="Du L."/>
            <person name="Sun Y."/>
            <person name="Zhan W."/>
            <person name="Jiang J."/>
            <person name="Wang Q."/>
            <person name="Zhang B."/>
            <person name="Ji P."/>
            <person name="Sakyi L.B."/>
            <person name="Cui X."/>
            <person name="Yuan T."/>
            <person name="Jiang B."/>
            <person name="Yang W."/>
            <person name="Lam T.T.-Y."/>
            <person name="Chang Q."/>
            <person name="Ding S."/>
            <person name="Wang X."/>
            <person name="Zhu J."/>
            <person name="Ruan X."/>
            <person name="Zhao L."/>
            <person name="Wei J."/>
            <person name="Que T."/>
            <person name="Du C."/>
            <person name="Cheng J."/>
            <person name="Dai P."/>
            <person name="Han X."/>
            <person name="Huang E."/>
            <person name="Gao Y."/>
            <person name="Liu J."/>
            <person name="Shao H."/>
            <person name="Ye R."/>
            <person name="Li L."/>
            <person name="Wei W."/>
            <person name="Wang X."/>
            <person name="Wang C."/>
            <person name="Yang T."/>
            <person name="Huo Q."/>
            <person name="Li W."/>
            <person name="Guo W."/>
            <person name="Chen H."/>
            <person name="Zhou L."/>
            <person name="Ni X."/>
            <person name="Tian J."/>
            <person name="Zhou Y."/>
            <person name="Sheng Y."/>
            <person name="Liu T."/>
            <person name="Pan Y."/>
            <person name="Xia L."/>
            <person name="Li J."/>
            <person name="Zhao F."/>
            <person name="Cao W."/>
        </authorList>
    </citation>
    <scope>NUCLEOTIDE SEQUENCE</scope>
    <source>
        <strain evidence="1">Hyas-2018</strain>
    </source>
</reference>
<protein>
    <submittedName>
        <fullName evidence="1">Uncharacterized protein</fullName>
    </submittedName>
</protein>
<name>A0ACB7RJ23_HYAAI</name>
<keyword evidence="2" id="KW-1185">Reference proteome</keyword>
<proteinExistence type="predicted"/>
<dbReference type="Proteomes" id="UP000821845">
    <property type="component" value="Chromosome 9"/>
</dbReference>
<evidence type="ECO:0000313" key="2">
    <source>
        <dbReference type="Proteomes" id="UP000821845"/>
    </source>
</evidence>
<evidence type="ECO:0000313" key="1">
    <source>
        <dbReference type="EMBL" id="KAH6921794.1"/>
    </source>
</evidence>
<organism evidence="1 2">
    <name type="scientific">Hyalomma asiaticum</name>
    <name type="common">Tick</name>
    <dbReference type="NCBI Taxonomy" id="266040"/>
    <lineage>
        <taxon>Eukaryota</taxon>
        <taxon>Metazoa</taxon>
        <taxon>Ecdysozoa</taxon>
        <taxon>Arthropoda</taxon>
        <taxon>Chelicerata</taxon>
        <taxon>Arachnida</taxon>
        <taxon>Acari</taxon>
        <taxon>Parasitiformes</taxon>
        <taxon>Ixodida</taxon>
        <taxon>Ixodoidea</taxon>
        <taxon>Ixodidae</taxon>
        <taxon>Hyalomminae</taxon>
        <taxon>Hyalomma</taxon>
    </lineage>
</organism>
<accession>A0ACB7RJ23</accession>
<dbReference type="EMBL" id="CM023489">
    <property type="protein sequence ID" value="KAH6921794.1"/>
    <property type="molecule type" value="Genomic_DNA"/>
</dbReference>
<gene>
    <name evidence="1" type="ORF">HPB50_004993</name>
</gene>
<comment type="caution">
    <text evidence="1">The sequence shown here is derived from an EMBL/GenBank/DDBJ whole genome shotgun (WGS) entry which is preliminary data.</text>
</comment>
<sequence length="679" mass="76823">MASRPSFLRDIEREFPCVDLGRLAGSIESIYVKFSACGVELGRPCCKVTDTANRCWITCHLPALNQWMRAGTMHIFEHVPGKFTLSSFPHRYTEYDRHESDLLESFTLVYWLLKEHRCATRLHLGDAALLFCCFPSLLCKALLKNKGLEQVQFRPEDAKGRWRRTRAMDMLSSTLGKLSPILDVLEINALVRTEESLGGIAEAVRRGSLRRLGIWNCASSKIARKLFRAVGYSSCLCELEVGDILNLPLTSAEIISEALCRNKTLRKFSIESLGKRAIGMLLSPLKTNTTLQELMFTYSYDQPSPYFWYSFEAIKANRTLKCIKLVAANLIDNCAFIMADILRDNNVIEEVCLSHNNISDVGAFWLTRALRLNSTLKRLDISNCALSYEVLPSFVDALALNSTVECVRLGEIDVPESWTPSLSLTANICARLDVTWNTRGLEDWGKLIRQGHHFPRVCVGWTADTEPSAIVEWFDAVRENEVSIRELTVSAPGGVAQDFGDAVMSFLENTCTLKKLTTVLGEGSHNFVTAIMRGLARNKSVTEVRFQEYHMIDHVSKELLDLMRTNRTLHHLSFQSLYLKERAVRSLARALEDNFVLLTFELEYTPDVSMYLIYRVLDRNQSLLCRAVERVLGSSAEEESIRALRLLSTTDSLLDAVVAASGKQREECRRLVEESVRRL</sequence>